<evidence type="ECO:0000313" key="1">
    <source>
        <dbReference type="Proteomes" id="UP000887566"/>
    </source>
</evidence>
<dbReference type="InterPro" id="IPR015943">
    <property type="entry name" value="WD40/YVTN_repeat-like_dom_sf"/>
</dbReference>
<dbReference type="SUPFAM" id="SSF50978">
    <property type="entry name" value="WD40 repeat-like"/>
    <property type="match status" value="1"/>
</dbReference>
<dbReference type="InterPro" id="IPR036322">
    <property type="entry name" value="WD40_repeat_dom_sf"/>
</dbReference>
<dbReference type="Gene3D" id="2.130.10.10">
    <property type="entry name" value="YVTN repeat-like/Quinoprotein amine dehydrogenase"/>
    <property type="match status" value="1"/>
</dbReference>
<reference evidence="2" key="1">
    <citation type="submission" date="2022-11" db="UniProtKB">
        <authorList>
            <consortium name="WormBaseParasite"/>
        </authorList>
    </citation>
    <scope>IDENTIFICATION</scope>
</reference>
<keyword evidence="1" id="KW-1185">Reference proteome</keyword>
<dbReference type="PANTHER" id="PTHR14494:SF0">
    <property type="entry name" value="ALADIN"/>
    <property type="match status" value="1"/>
</dbReference>
<dbReference type="GO" id="GO:0006913">
    <property type="term" value="P:nucleocytoplasmic transport"/>
    <property type="evidence" value="ECO:0007669"/>
    <property type="project" value="TreeGrafter"/>
</dbReference>
<sequence length="268" mass="29898">MLDSTDQCGIGLSVAFIVREWLLDRGFEAIMSLIDFPPMDGPGAVTIQELGGRLVNGNYRDVLRLHQSQLLAGYPVIEKTQLMGLQHSLSREDIRSVFIHGRTGAVRVWDVWKNEGFSGVLRYAATMTDGTAYWAVASLCRYALKFEHTVASISKSVIPSLGATNQDLLSEFSKLLNWKSNWIRSLAFHPDGLRLAVCQRNDYIRVYTLCGQAKSPVTLRHPLQCNVADIAWKPFDQMVLAVAAESAVLIWRLDPHSLTNRPAPQCAQ</sequence>
<dbReference type="InterPro" id="IPR045139">
    <property type="entry name" value="Aladin"/>
</dbReference>
<dbReference type="GO" id="GO:0005643">
    <property type="term" value="C:nuclear pore"/>
    <property type="evidence" value="ECO:0007669"/>
    <property type="project" value="TreeGrafter"/>
</dbReference>
<dbReference type="AlphaFoldDB" id="A0A914W2B7"/>
<proteinExistence type="predicted"/>
<dbReference type="Proteomes" id="UP000887566">
    <property type="component" value="Unplaced"/>
</dbReference>
<organism evidence="1 2">
    <name type="scientific">Plectus sambesii</name>
    <dbReference type="NCBI Taxonomy" id="2011161"/>
    <lineage>
        <taxon>Eukaryota</taxon>
        <taxon>Metazoa</taxon>
        <taxon>Ecdysozoa</taxon>
        <taxon>Nematoda</taxon>
        <taxon>Chromadorea</taxon>
        <taxon>Plectida</taxon>
        <taxon>Plectina</taxon>
        <taxon>Plectoidea</taxon>
        <taxon>Plectidae</taxon>
        <taxon>Plectus</taxon>
    </lineage>
</organism>
<name>A0A914W2B7_9BILA</name>
<dbReference type="PANTHER" id="PTHR14494">
    <property type="entry name" value="ALADIN/ADRACALIN/AAAS"/>
    <property type="match status" value="1"/>
</dbReference>
<protein>
    <submittedName>
        <fullName evidence="2">Uncharacterized protein</fullName>
    </submittedName>
</protein>
<accession>A0A914W2B7</accession>
<dbReference type="WBParaSite" id="PSAMB.scaffold2893size20701.g19637.t1">
    <property type="protein sequence ID" value="PSAMB.scaffold2893size20701.g19637.t1"/>
    <property type="gene ID" value="PSAMB.scaffold2893size20701.g19637"/>
</dbReference>
<evidence type="ECO:0000313" key="2">
    <source>
        <dbReference type="WBParaSite" id="PSAMB.scaffold2893size20701.g19637.t1"/>
    </source>
</evidence>